<sequence length="759" mass="85494">MTSSTLIRCRCVNCLESSNDKDQPGRLWKRSSTTYKAHQASIKKTRSLLAGPKESNLTTLQADRTIDAVDGIVADDSHSSLTQIPPAEKTISHLDISHLKQMGNPPRQKQTGSHFQPKWNGMSVESGKYHANFSSYRVFFLIQVVFHGNAGQYNMNYYDQFKKFDPLTTAMNLVMVCLYLFEHIGMAVATLCLHVNNSVPSSSNHTAGLFPKVGAKLAQVASAMNLYLNKQRLAKMKKITMQIDTSQQSLSPNALGLMSKKRSTSSQQEASQAEEDESDTFEQELKDFDSDNGDSDDDDSEFQGSECSGDQISTESNSECSNTLYPTKDNLSFAFGKMALEYNTVLDADQETHGNESKPHHFTGFSGEVTRDEEEEEELSDYEEVDEEYNHIFNEKKHLDTLREVIGQVLLPSWIGRVPKTVGSSKGGKLKADEWVILYEIMIIPAFILFFNRKGDNSPITDHKIVRNALHLISILKIVRRIEVQSRDLEALKHHIKSYRHGLSELFTALSVTPNLHMLLHIPQVVRVFGPAPYWTAWSFEATNGSLAKIPTNNHDSSREYTILNKWTMAQNMRCVLPDLCRQLPKQTAANVSKFISPKCTDGSPSAYLREGKCGPPNLKYNPKKNETLDYDTHLLLLSRMKEIYGDEAVLSTDIYKKSQHKEDAIVISRWVNQLPSHIWFDISRYTTLTAAHQKKHGFNDWPHSGLTVVYNREKKKDVVQLNEIVSHGASWKTPQGCFGIKDPTLLIVNLSKTSCTAA</sequence>
<evidence type="ECO:0000313" key="2">
    <source>
        <dbReference type="EMBL" id="EGG11330.1"/>
    </source>
</evidence>
<dbReference type="EMBL" id="GL883092">
    <property type="protein sequence ID" value="EGG11330.1"/>
    <property type="molecule type" value="Genomic_DNA"/>
</dbReference>
<feature type="compositionally biased region" description="Acidic residues" evidence="1">
    <location>
        <begin position="272"/>
        <end position="282"/>
    </location>
</feature>
<gene>
    <name evidence="2" type="ORF">MELLADRAFT_102220</name>
</gene>
<name>F4R7K6_MELLP</name>
<organism evidence="3">
    <name type="scientific">Melampsora larici-populina (strain 98AG31 / pathotype 3-4-7)</name>
    <name type="common">Poplar leaf rust fungus</name>
    <dbReference type="NCBI Taxonomy" id="747676"/>
    <lineage>
        <taxon>Eukaryota</taxon>
        <taxon>Fungi</taxon>
        <taxon>Dikarya</taxon>
        <taxon>Basidiomycota</taxon>
        <taxon>Pucciniomycotina</taxon>
        <taxon>Pucciniomycetes</taxon>
        <taxon>Pucciniales</taxon>
        <taxon>Melampsoraceae</taxon>
        <taxon>Melampsora</taxon>
    </lineage>
</organism>
<feature type="region of interest" description="Disordered" evidence="1">
    <location>
        <begin position="257"/>
        <end position="322"/>
    </location>
</feature>
<feature type="region of interest" description="Disordered" evidence="1">
    <location>
        <begin position="351"/>
        <end position="379"/>
    </location>
</feature>
<dbReference type="Proteomes" id="UP000001072">
    <property type="component" value="Unassembled WGS sequence"/>
</dbReference>
<dbReference type="PANTHER" id="PTHR46579">
    <property type="entry name" value="F5/8 TYPE C DOMAIN-CONTAINING PROTEIN-RELATED"/>
    <property type="match status" value="1"/>
</dbReference>
<dbReference type="OrthoDB" id="3247418at2759"/>
<dbReference type="VEuPathDB" id="FungiDB:MELLADRAFT_102220"/>
<feature type="compositionally biased region" description="Polar residues" evidence="1">
    <location>
        <begin position="302"/>
        <end position="322"/>
    </location>
</feature>
<reference evidence="3" key="1">
    <citation type="journal article" date="2011" name="Proc. Natl. Acad. Sci. U.S.A.">
        <title>Obligate biotrophy features unraveled by the genomic analysis of rust fungi.</title>
        <authorList>
            <person name="Duplessis S."/>
            <person name="Cuomo C.A."/>
            <person name="Lin Y.-C."/>
            <person name="Aerts A."/>
            <person name="Tisserant E."/>
            <person name="Veneault-Fourrey C."/>
            <person name="Joly D.L."/>
            <person name="Hacquard S."/>
            <person name="Amselem J."/>
            <person name="Cantarel B.L."/>
            <person name="Chiu R."/>
            <person name="Coutinho P.M."/>
            <person name="Feau N."/>
            <person name="Field M."/>
            <person name="Frey P."/>
            <person name="Gelhaye E."/>
            <person name="Goldberg J."/>
            <person name="Grabherr M.G."/>
            <person name="Kodira C.D."/>
            <person name="Kohler A."/>
            <person name="Kuees U."/>
            <person name="Lindquist E.A."/>
            <person name="Lucas S.M."/>
            <person name="Mago R."/>
            <person name="Mauceli E."/>
            <person name="Morin E."/>
            <person name="Murat C."/>
            <person name="Pangilinan J.L."/>
            <person name="Park R."/>
            <person name="Pearson M."/>
            <person name="Quesneville H."/>
            <person name="Rouhier N."/>
            <person name="Sakthikumar S."/>
            <person name="Salamov A.A."/>
            <person name="Schmutz J."/>
            <person name="Selles B."/>
            <person name="Shapiro H."/>
            <person name="Tanguay P."/>
            <person name="Tuskan G.A."/>
            <person name="Henrissat B."/>
            <person name="Van de Peer Y."/>
            <person name="Rouze P."/>
            <person name="Ellis J.G."/>
            <person name="Dodds P.N."/>
            <person name="Schein J.E."/>
            <person name="Zhong S."/>
            <person name="Hamelin R.C."/>
            <person name="Grigoriev I.V."/>
            <person name="Szabo L.J."/>
            <person name="Martin F."/>
        </authorList>
    </citation>
    <scope>NUCLEOTIDE SEQUENCE [LARGE SCALE GENOMIC DNA]</scope>
    <source>
        <strain evidence="3">98AG31 / pathotype 3-4-7</strain>
    </source>
</reference>
<dbReference type="HOGENOM" id="CLU_374712_0_0_1"/>
<dbReference type="STRING" id="747676.F4R7K6"/>
<dbReference type="InParanoid" id="F4R7K6"/>
<keyword evidence="3" id="KW-1185">Reference proteome</keyword>
<accession>F4R7K6</accession>
<dbReference type="KEGG" id="mlr:MELLADRAFT_102220"/>
<feature type="compositionally biased region" description="Acidic residues" evidence="1">
    <location>
        <begin position="290"/>
        <end position="301"/>
    </location>
</feature>
<evidence type="ECO:0000313" key="3">
    <source>
        <dbReference type="Proteomes" id="UP000001072"/>
    </source>
</evidence>
<evidence type="ECO:0000256" key="1">
    <source>
        <dbReference type="SAM" id="MobiDB-lite"/>
    </source>
</evidence>
<protein>
    <submittedName>
        <fullName evidence="2">Uncharacterized protein</fullName>
    </submittedName>
</protein>
<proteinExistence type="predicted"/>
<dbReference type="GeneID" id="18921602"/>
<dbReference type="AlphaFoldDB" id="F4R7K6"/>
<dbReference type="PANTHER" id="PTHR46579:SF1">
    <property type="entry name" value="F5_8 TYPE C DOMAIN-CONTAINING PROTEIN"/>
    <property type="match status" value="1"/>
</dbReference>
<dbReference type="RefSeq" id="XP_007404965.1">
    <property type="nucleotide sequence ID" value="XM_007404903.1"/>
</dbReference>